<dbReference type="GO" id="GO:0005886">
    <property type="term" value="C:plasma membrane"/>
    <property type="evidence" value="ECO:0007669"/>
    <property type="project" value="TreeGrafter"/>
</dbReference>
<dbReference type="SUPFAM" id="SSF53697">
    <property type="entry name" value="SIS domain"/>
    <property type="match status" value="1"/>
</dbReference>
<dbReference type="CDD" id="cd05008">
    <property type="entry name" value="SIS_GlmS_GlmD_1"/>
    <property type="match status" value="1"/>
</dbReference>
<dbReference type="InterPro" id="IPR046348">
    <property type="entry name" value="SIS_dom_sf"/>
</dbReference>
<evidence type="ECO:0000313" key="4">
    <source>
        <dbReference type="Proteomes" id="UP000316665"/>
    </source>
</evidence>
<keyword evidence="4" id="KW-1185">Reference proteome</keyword>
<reference evidence="3 4" key="1">
    <citation type="submission" date="2019-06" db="EMBL/GenBank/DDBJ databases">
        <title>Complete genome sequence of Janthinobacterium sp. SNU WT3 isolated from diseased rainbow trout.</title>
        <authorList>
            <person name="Oh W.T."/>
            <person name="Park S.C."/>
        </authorList>
    </citation>
    <scope>NUCLEOTIDE SEQUENCE [LARGE SCALE GENOMIC DNA]</scope>
    <source>
        <strain evidence="3 4">SNU WT3</strain>
    </source>
</reference>
<dbReference type="Gene3D" id="3.40.50.10490">
    <property type="entry name" value="Glucose-6-phosphate isomerase like protein, domain 1"/>
    <property type="match status" value="2"/>
</dbReference>
<dbReference type="PANTHER" id="PTHR32502">
    <property type="entry name" value="N-ACETYLGALACTOSAMINE PERMEASE II COMPONENT-RELATED"/>
    <property type="match status" value="1"/>
</dbReference>
<dbReference type="InterPro" id="IPR035466">
    <property type="entry name" value="GlmS/AgaS_SIS"/>
</dbReference>
<organism evidence="3 4">
    <name type="scientific">Janthinobacterium tructae</name>
    <dbReference type="NCBI Taxonomy" id="2590869"/>
    <lineage>
        <taxon>Bacteria</taxon>
        <taxon>Pseudomonadati</taxon>
        <taxon>Pseudomonadota</taxon>
        <taxon>Betaproteobacteria</taxon>
        <taxon>Burkholderiales</taxon>
        <taxon>Oxalobacteraceae</taxon>
        <taxon>Janthinobacterium</taxon>
    </lineage>
</organism>
<evidence type="ECO:0000259" key="2">
    <source>
        <dbReference type="PROSITE" id="PS51464"/>
    </source>
</evidence>
<dbReference type="GO" id="GO:0009401">
    <property type="term" value="P:phosphoenolpyruvate-dependent sugar phosphotransferase system"/>
    <property type="evidence" value="ECO:0007669"/>
    <property type="project" value="TreeGrafter"/>
</dbReference>
<dbReference type="PANTHER" id="PTHR32502:SF3">
    <property type="entry name" value="D-GALACTOSAMINE-6-PHOSPHATE DEAMINASE AGAS-RELATED"/>
    <property type="match status" value="1"/>
</dbReference>
<name>A0A4Y6R9E4_9BURK</name>
<dbReference type="EMBL" id="CP041185">
    <property type="protein sequence ID" value="QDG69562.1"/>
    <property type="molecule type" value="Genomic_DNA"/>
</dbReference>
<gene>
    <name evidence="3" type="ORF">FJQ89_03385</name>
</gene>
<dbReference type="PROSITE" id="PS51464">
    <property type="entry name" value="SIS"/>
    <property type="match status" value="2"/>
</dbReference>
<dbReference type="RefSeq" id="WP_141169043.1">
    <property type="nucleotide sequence ID" value="NZ_CP041185.1"/>
</dbReference>
<dbReference type="InterPro" id="IPR001347">
    <property type="entry name" value="SIS_dom"/>
</dbReference>
<accession>A0A4Y6R9E4</accession>
<feature type="domain" description="SIS" evidence="2">
    <location>
        <begin position="49"/>
        <end position="208"/>
    </location>
</feature>
<protein>
    <submittedName>
        <fullName evidence="3">SIS domain-containing protein</fullName>
    </submittedName>
</protein>
<proteinExistence type="predicted"/>
<keyword evidence="1" id="KW-0677">Repeat</keyword>
<sequence>MTTLLQRDIQTWRDIGGLHTAEEIAHQPAIWRALAGILRKQQAGLAAFLGDALSNPAQRVILTGAGSSAYVGEIVADTLNAAWPAQIRAIATTTLLTHHELYLEAHAPTLLVSFARSGDSPESLAAVELLRQVVPGARFLNITCNADGKLARQGANDSNTYNLLMPEGSCDRGFAMTSSFSSMLLAALSVLGQDVDLTRLETLAQLGEQALRDWSAPVAELGSTPVQRVVYLGSGPLEALAKEAALKILELTGGRVMAMANTALGFRHGPKSAVTTESLVILLRSSKPLARQYEDDLLKELQRDSVAQRCLTVGIGGDLSANLSANLSADAPAWPDAWLAPLWLLMAQQYALHQSALLQLRPDNPFAGGIVNRVVQGVTIYGHDQF</sequence>
<evidence type="ECO:0000256" key="1">
    <source>
        <dbReference type="ARBA" id="ARBA00022737"/>
    </source>
</evidence>
<dbReference type="KEGG" id="jas:FJQ89_03385"/>
<dbReference type="InterPro" id="IPR050303">
    <property type="entry name" value="GatZ_KbaZ_carbometab"/>
</dbReference>
<evidence type="ECO:0000313" key="3">
    <source>
        <dbReference type="EMBL" id="QDG69562.1"/>
    </source>
</evidence>
<feature type="domain" description="SIS" evidence="2">
    <location>
        <begin position="218"/>
        <end position="365"/>
    </location>
</feature>
<dbReference type="AlphaFoldDB" id="A0A4Y6R9E4"/>
<dbReference type="GO" id="GO:1901135">
    <property type="term" value="P:carbohydrate derivative metabolic process"/>
    <property type="evidence" value="ECO:0007669"/>
    <property type="project" value="InterPro"/>
</dbReference>
<dbReference type="Proteomes" id="UP000316665">
    <property type="component" value="Chromosome"/>
</dbReference>
<dbReference type="GO" id="GO:0097367">
    <property type="term" value="F:carbohydrate derivative binding"/>
    <property type="evidence" value="ECO:0007669"/>
    <property type="project" value="InterPro"/>
</dbReference>
<dbReference type="OrthoDB" id="9779207at2"/>